<dbReference type="PANTHER" id="PTHR47988">
    <property type="entry name" value="SOMATIC EMBRYOGENESIS RECEPTOR KINASE 1"/>
    <property type="match status" value="1"/>
</dbReference>
<feature type="compositionally biased region" description="Pro residues" evidence="4">
    <location>
        <begin position="140"/>
        <end position="161"/>
    </location>
</feature>
<evidence type="ECO:0000256" key="3">
    <source>
        <dbReference type="ARBA" id="ARBA00022737"/>
    </source>
</evidence>
<dbReference type="InterPro" id="IPR032675">
    <property type="entry name" value="LRR_dom_sf"/>
</dbReference>
<dbReference type="EMBL" id="JBBNAE010000004">
    <property type="protein sequence ID" value="KAK9130070.1"/>
    <property type="molecule type" value="Genomic_DNA"/>
</dbReference>
<sequence length="260" mass="27873">MTIHKALHYVGLRLSPENNASVSFFYVLEILGLMNGLSPDGQALLSLLPPTTDTSSSSAILSSWNPSHQTPCSWQGITCSPQNRVISLSLPNTFLNLTSLPTSLSTLSSLQLLNLSSTNISGPIPPPSPASPASASSTSPPTPSPAPSPLPLLPLLPPLPLPQLQSPFRPHPPPTLQSLLPPSPLPPGQPLQPFHPSTAWLARFPPGVSYRREPLHYRGDPSPAGPIEKPHHFWSSGHWPAGEDSFHIWFYDQPPDVGAL</sequence>
<feature type="domain" description="Leucine-rich repeat-containing N-terminal plant-type" evidence="5">
    <location>
        <begin position="38"/>
        <end position="80"/>
    </location>
</feature>
<protein>
    <recommendedName>
        <fullName evidence="5">Leucine-rich repeat-containing N-terminal plant-type domain-containing protein</fullName>
    </recommendedName>
</protein>
<evidence type="ECO:0000256" key="4">
    <source>
        <dbReference type="SAM" id="MobiDB-lite"/>
    </source>
</evidence>
<feature type="region of interest" description="Disordered" evidence="4">
    <location>
        <begin position="121"/>
        <end position="197"/>
    </location>
</feature>
<name>A0AAP0JAP2_9MAGN</name>
<evidence type="ECO:0000256" key="1">
    <source>
        <dbReference type="ARBA" id="ARBA00022614"/>
    </source>
</evidence>
<dbReference type="Gene3D" id="3.80.10.10">
    <property type="entry name" value="Ribonuclease Inhibitor"/>
    <property type="match status" value="1"/>
</dbReference>
<proteinExistence type="predicted"/>
<evidence type="ECO:0000256" key="2">
    <source>
        <dbReference type="ARBA" id="ARBA00022729"/>
    </source>
</evidence>
<keyword evidence="1" id="KW-0433">Leucine-rich repeat</keyword>
<organism evidence="6 7">
    <name type="scientific">Stephania japonica</name>
    <dbReference type="NCBI Taxonomy" id="461633"/>
    <lineage>
        <taxon>Eukaryota</taxon>
        <taxon>Viridiplantae</taxon>
        <taxon>Streptophyta</taxon>
        <taxon>Embryophyta</taxon>
        <taxon>Tracheophyta</taxon>
        <taxon>Spermatophyta</taxon>
        <taxon>Magnoliopsida</taxon>
        <taxon>Ranunculales</taxon>
        <taxon>Menispermaceae</taxon>
        <taxon>Menispermoideae</taxon>
        <taxon>Cissampelideae</taxon>
        <taxon>Stephania</taxon>
    </lineage>
</organism>
<reference evidence="6 7" key="1">
    <citation type="submission" date="2024-01" db="EMBL/GenBank/DDBJ databases">
        <title>Genome assemblies of Stephania.</title>
        <authorList>
            <person name="Yang L."/>
        </authorList>
    </citation>
    <scope>NUCLEOTIDE SEQUENCE [LARGE SCALE GENOMIC DNA]</scope>
    <source>
        <strain evidence="6">QJT</strain>
        <tissue evidence="6">Leaf</tissue>
    </source>
</reference>
<gene>
    <name evidence="6" type="ORF">Sjap_010557</name>
</gene>
<evidence type="ECO:0000313" key="7">
    <source>
        <dbReference type="Proteomes" id="UP001417504"/>
    </source>
</evidence>
<keyword evidence="3" id="KW-0677">Repeat</keyword>
<evidence type="ECO:0000259" key="5">
    <source>
        <dbReference type="Pfam" id="PF08263"/>
    </source>
</evidence>
<accession>A0AAP0JAP2</accession>
<dbReference type="PRINTS" id="PR01217">
    <property type="entry name" value="PRICHEXTENSN"/>
</dbReference>
<keyword evidence="7" id="KW-1185">Reference proteome</keyword>
<dbReference type="InterPro" id="IPR013210">
    <property type="entry name" value="LRR_N_plant-typ"/>
</dbReference>
<dbReference type="Pfam" id="PF08263">
    <property type="entry name" value="LRRNT_2"/>
    <property type="match status" value="1"/>
</dbReference>
<keyword evidence="2" id="KW-0732">Signal</keyword>
<evidence type="ECO:0000313" key="6">
    <source>
        <dbReference type="EMBL" id="KAK9130070.1"/>
    </source>
</evidence>
<dbReference type="SUPFAM" id="SSF52058">
    <property type="entry name" value="L domain-like"/>
    <property type="match status" value="1"/>
</dbReference>
<dbReference type="Proteomes" id="UP001417504">
    <property type="component" value="Unassembled WGS sequence"/>
</dbReference>
<dbReference type="AlphaFoldDB" id="A0AAP0JAP2"/>
<comment type="caution">
    <text evidence="6">The sequence shown here is derived from an EMBL/GenBank/DDBJ whole genome shotgun (WGS) entry which is preliminary data.</text>
</comment>
<feature type="compositionally biased region" description="Pro residues" evidence="4">
    <location>
        <begin position="169"/>
        <end position="190"/>
    </location>
</feature>